<protein>
    <submittedName>
        <fullName evidence="2">Uncharacterized protein</fullName>
    </submittedName>
</protein>
<accession>A0A9N8HUB2</accession>
<gene>
    <name evidence="2" type="ORF">SEMRO_1364_G266430.1</name>
</gene>
<reference evidence="2" key="1">
    <citation type="submission" date="2020-06" db="EMBL/GenBank/DDBJ databases">
        <authorList>
            <consortium name="Plant Systems Biology data submission"/>
        </authorList>
    </citation>
    <scope>NUCLEOTIDE SEQUENCE</scope>
    <source>
        <strain evidence="2">D6</strain>
    </source>
</reference>
<keyword evidence="3" id="KW-1185">Reference proteome</keyword>
<feature type="compositionally biased region" description="Basic and acidic residues" evidence="1">
    <location>
        <begin position="98"/>
        <end position="107"/>
    </location>
</feature>
<dbReference type="Proteomes" id="UP001153069">
    <property type="component" value="Unassembled WGS sequence"/>
</dbReference>
<dbReference type="EMBL" id="CAICTM010001362">
    <property type="protein sequence ID" value="CAB9522988.1"/>
    <property type="molecule type" value="Genomic_DNA"/>
</dbReference>
<evidence type="ECO:0000256" key="1">
    <source>
        <dbReference type="SAM" id="MobiDB-lite"/>
    </source>
</evidence>
<name>A0A9N8HUB2_9STRA</name>
<sequence>MQPDCVCSNEFAHNEKEPTLSGASNKEHCALLGFSPPGQVHYTVCTVRYWSKTDEVNRRYVVQSTGSSNDILEADCSSSGEDAEDAVTGNSNDELDREADCSSRGDAEDPITASVGDGKAPSLVGAEQLDVEA</sequence>
<organism evidence="2 3">
    <name type="scientific">Seminavis robusta</name>
    <dbReference type="NCBI Taxonomy" id="568900"/>
    <lineage>
        <taxon>Eukaryota</taxon>
        <taxon>Sar</taxon>
        <taxon>Stramenopiles</taxon>
        <taxon>Ochrophyta</taxon>
        <taxon>Bacillariophyta</taxon>
        <taxon>Bacillariophyceae</taxon>
        <taxon>Bacillariophycidae</taxon>
        <taxon>Naviculales</taxon>
        <taxon>Naviculaceae</taxon>
        <taxon>Seminavis</taxon>
    </lineage>
</organism>
<comment type="caution">
    <text evidence="2">The sequence shown here is derived from an EMBL/GenBank/DDBJ whole genome shotgun (WGS) entry which is preliminary data.</text>
</comment>
<proteinExistence type="predicted"/>
<evidence type="ECO:0000313" key="2">
    <source>
        <dbReference type="EMBL" id="CAB9522988.1"/>
    </source>
</evidence>
<evidence type="ECO:0000313" key="3">
    <source>
        <dbReference type="Proteomes" id="UP001153069"/>
    </source>
</evidence>
<feature type="region of interest" description="Disordered" evidence="1">
    <location>
        <begin position="71"/>
        <end position="133"/>
    </location>
</feature>
<feature type="compositionally biased region" description="Polar residues" evidence="1">
    <location>
        <begin position="71"/>
        <end position="80"/>
    </location>
</feature>
<dbReference type="AlphaFoldDB" id="A0A9N8HUB2"/>